<keyword evidence="1" id="KW-0732">Signal</keyword>
<dbReference type="AlphaFoldDB" id="A0A9Q0MJU3"/>
<dbReference type="Proteomes" id="UP001142055">
    <property type="component" value="Chromosome 1"/>
</dbReference>
<organism evidence="2 3">
    <name type="scientific">Blomia tropicalis</name>
    <name type="common">Mite</name>
    <dbReference type="NCBI Taxonomy" id="40697"/>
    <lineage>
        <taxon>Eukaryota</taxon>
        <taxon>Metazoa</taxon>
        <taxon>Ecdysozoa</taxon>
        <taxon>Arthropoda</taxon>
        <taxon>Chelicerata</taxon>
        <taxon>Arachnida</taxon>
        <taxon>Acari</taxon>
        <taxon>Acariformes</taxon>
        <taxon>Sarcoptiformes</taxon>
        <taxon>Astigmata</taxon>
        <taxon>Glycyphagoidea</taxon>
        <taxon>Echimyopodidae</taxon>
        <taxon>Blomia</taxon>
    </lineage>
</organism>
<feature type="signal peptide" evidence="1">
    <location>
        <begin position="1"/>
        <end position="19"/>
    </location>
</feature>
<evidence type="ECO:0000256" key="1">
    <source>
        <dbReference type="SAM" id="SignalP"/>
    </source>
</evidence>
<keyword evidence="3" id="KW-1185">Reference proteome</keyword>
<name>A0A9Q0MJU3_BLOTA</name>
<proteinExistence type="predicted"/>
<gene>
    <name evidence="2" type="ORF">RDWZM_004127</name>
</gene>
<accession>A0A9Q0MJU3</accession>
<protein>
    <submittedName>
        <fullName evidence="2">Uncharacterized protein</fullName>
    </submittedName>
</protein>
<comment type="caution">
    <text evidence="2">The sequence shown here is derived from an EMBL/GenBank/DDBJ whole genome shotgun (WGS) entry which is preliminary data.</text>
</comment>
<evidence type="ECO:0000313" key="3">
    <source>
        <dbReference type="Proteomes" id="UP001142055"/>
    </source>
</evidence>
<dbReference type="EMBL" id="JAPWDV010000001">
    <property type="protein sequence ID" value="KAJ6225582.1"/>
    <property type="molecule type" value="Genomic_DNA"/>
</dbReference>
<reference evidence="2" key="1">
    <citation type="submission" date="2022-12" db="EMBL/GenBank/DDBJ databases">
        <title>Genome assemblies of Blomia tropicalis.</title>
        <authorList>
            <person name="Cui Y."/>
        </authorList>
    </citation>
    <scope>NUCLEOTIDE SEQUENCE</scope>
    <source>
        <tissue evidence="2">Adult mites</tissue>
    </source>
</reference>
<sequence>MFAKVFALFFAMIIVVVSANPAYYDYFGNRQVAVPVVNTVYPNVVPAVIPNNNIYY</sequence>
<evidence type="ECO:0000313" key="2">
    <source>
        <dbReference type="EMBL" id="KAJ6225582.1"/>
    </source>
</evidence>
<feature type="chain" id="PRO_5040381377" evidence="1">
    <location>
        <begin position="20"/>
        <end position="56"/>
    </location>
</feature>